<keyword evidence="1" id="KW-0472">Membrane</keyword>
<evidence type="ECO:0000256" key="2">
    <source>
        <dbReference type="SAM" id="SignalP"/>
    </source>
</evidence>
<sequence>MRITSSKFILVACLICFGLVAKAQSTTIELGPDEVGLNQLFTIKVTVLNGKLKSYTDFPNIDGFAKRGTSSSSSTSIINGQVSSSQSIIQRYLPLEEGTYQLEDFSLEVNGETVSSKGKKIKITPPVETRRNTGRTPYGHSPFDNLFGEDKDPEFVDIKEDAFLALTTDKDEVYLGEGFTATFAFYVADDNRAPLQFSDPGTQLSEVLKTLRPTNSWEENFNIENIAPEKVNVGGKGYTKYKIYRATYYPLNLDPIVFPSVPFEMIKYQVAKSPSFFGRDRKEDFKTFYSKEKTVKVKPLPPHPLKESVAVGEFFLDEKMNKRTLETGGSFEYTFGIYGEGNISGITAPKIPSNKAIEFYPPDVSQDISRNNSRVTGSKKFTYYGLPNEPGEYNMGDYFSWVYFNPKTAKYDTLKSEVKFEVTGESKKNISISSVDLGSFYDSIEDKSNKLESMTEDKTMQILANILILAMFAGAGFIYFKK</sequence>
<feature type="chain" id="PRO_5005580337" description="Oxygen tolerance" evidence="2">
    <location>
        <begin position="24"/>
        <end position="482"/>
    </location>
</feature>
<keyword evidence="1" id="KW-0812">Transmembrane</keyword>
<dbReference type="Proteomes" id="UP000036908">
    <property type="component" value="Unassembled WGS sequence"/>
</dbReference>
<reference evidence="4" key="1">
    <citation type="submission" date="2014-11" db="EMBL/GenBank/DDBJ databases">
        <title>Genome sequencing of Roseivirga sp. D-25.</title>
        <authorList>
            <person name="Selvaratnam C."/>
            <person name="Thevarajoo S."/>
            <person name="Goh K.M."/>
            <person name="Eee R."/>
            <person name="Chan K.-G."/>
            <person name="Chong C.S."/>
        </authorList>
    </citation>
    <scope>NUCLEOTIDE SEQUENCE [LARGE SCALE GENOMIC DNA]</scope>
    <source>
        <strain evidence="4">D-25</strain>
    </source>
</reference>
<dbReference type="PATRIC" id="fig|1566026.4.peg.2754"/>
<protein>
    <recommendedName>
        <fullName evidence="5">Oxygen tolerance</fullName>
    </recommendedName>
</protein>
<organism evidence="3 4">
    <name type="scientific">Roseivirga seohaensis subsp. aquiponti</name>
    <dbReference type="NCBI Taxonomy" id="1566026"/>
    <lineage>
        <taxon>Bacteria</taxon>
        <taxon>Pseudomonadati</taxon>
        <taxon>Bacteroidota</taxon>
        <taxon>Cytophagia</taxon>
        <taxon>Cytophagales</taxon>
        <taxon>Roseivirgaceae</taxon>
        <taxon>Roseivirga</taxon>
    </lineage>
</organism>
<dbReference type="EMBL" id="JSVA01000005">
    <property type="protein sequence ID" value="KOF03850.1"/>
    <property type="molecule type" value="Genomic_DNA"/>
</dbReference>
<dbReference type="OrthoDB" id="2079210at2"/>
<gene>
    <name evidence="3" type="ORF">OB69_04660</name>
</gene>
<evidence type="ECO:0000313" key="4">
    <source>
        <dbReference type="Proteomes" id="UP000036908"/>
    </source>
</evidence>
<dbReference type="PANTHER" id="PTHR40940">
    <property type="entry name" value="PROTEIN BATD-RELATED"/>
    <property type="match status" value="1"/>
</dbReference>
<evidence type="ECO:0008006" key="5">
    <source>
        <dbReference type="Google" id="ProtNLM"/>
    </source>
</evidence>
<feature type="transmembrane region" description="Helical" evidence="1">
    <location>
        <begin position="462"/>
        <end position="480"/>
    </location>
</feature>
<dbReference type="AlphaFoldDB" id="A0A0L8ANQ0"/>
<keyword evidence="1" id="KW-1133">Transmembrane helix</keyword>
<proteinExistence type="predicted"/>
<accession>A0A0L8ANQ0</accession>
<feature type="signal peptide" evidence="2">
    <location>
        <begin position="1"/>
        <end position="23"/>
    </location>
</feature>
<name>A0A0L8ANQ0_9BACT</name>
<evidence type="ECO:0000256" key="1">
    <source>
        <dbReference type="SAM" id="Phobius"/>
    </source>
</evidence>
<keyword evidence="2" id="KW-0732">Signal</keyword>
<dbReference type="Pfam" id="PF13584">
    <property type="entry name" value="BatD"/>
    <property type="match status" value="2"/>
</dbReference>
<evidence type="ECO:0000313" key="3">
    <source>
        <dbReference type="EMBL" id="KOF03850.1"/>
    </source>
</evidence>
<comment type="caution">
    <text evidence="3">The sequence shown here is derived from an EMBL/GenBank/DDBJ whole genome shotgun (WGS) entry which is preliminary data.</text>
</comment>
<dbReference type="InterPro" id="IPR025738">
    <property type="entry name" value="BatD"/>
</dbReference>
<dbReference type="RefSeq" id="WP_053222536.1">
    <property type="nucleotide sequence ID" value="NZ_JSVA01000005.1"/>
</dbReference>
<keyword evidence="4" id="KW-1185">Reference proteome</keyword>
<dbReference type="PANTHER" id="PTHR40940:SF2">
    <property type="entry name" value="BATD"/>
    <property type="match status" value="1"/>
</dbReference>